<dbReference type="OrthoDB" id="5905862at2"/>
<evidence type="ECO:0000313" key="3">
    <source>
        <dbReference type="Proteomes" id="UP000037515"/>
    </source>
</evidence>
<comment type="caution">
    <text evidence="2">The sequence shown here is derived from an EMBL/GenBank/DDBJ whole genome shotgun (WGS) entry which is preliminary data.</text>
</comment>
<name>A0A0M0HJ78_VIBNE</name>
<accession>A0A0M0HJ78</accession>
<protein>
    <recommendedName>
        <fullName evidence="4">Lipoprotein</fullName>
    </recommendedName>
</protein>
<evidence type="ECO:0000313" key="2">
    <source>
        <dbReference type="EMBL" id="KOO01842.1"/>
    </source>
</evidence>
<dbReference type="EMBL" id="LHPJ01000034">
    <property type="protein sequence ID" value="KOO01842.1"/>
    <property type="molecule type" value="Genomic_DNA"/>
</dbReference>
<keyword evidence="1" id="KW-0732">Signal</keyword>
<dbReference type="Proteomes" id="UP000037515">
    <property type="component" value="Unassembled WGS sequence"/>
</dbReference>
<evidence type="ECO:0008006" key="4">
    <source>
        <dbReference type="Google" id="ProtNLM"/>
    </source>
</evidence>
<feature type="signal peptide" evidence="1">
    <location>
        <begin position="1"/>
        <end position="20"/>
    </location>
</feature>
<dbReference type="AlphaFoldDB" id="A0A0M0HJ78"/>
<feature type="chain" id="PRO_5005599998" description="Lipoprotein" evidence="1">
    <location>
        <begin position="21"/>
        <end position="133"/>
    </location>
</feature>
<proteinExistence type="predicted"/>
<gene>
    <name evidence="2" type="ORF">AKJ17_18355</name>
</gene>
<dbReference type="RefSeq" id="WP_053397240.1">
    <property type="nucleotide sequence ID" value="NZ_LHPJ01000034.1"/>
</dbReference>
<keyword evidence="3" id="KW-1185">Reference proteome</keyword>
<sequence>MKYATIIATAALIFSSIACASNEKKGTFKIGDNVDDVPCTCVFNKNRMWNPETIMWNNEEWYCSNYNEDGTCASVALVNPTKLEAICDSDTVPLHCIFNLENAPKTVTIEGNSWECGARNQLDNMCIKAVKSQ</sequence>
<reference evidence="3" key="1">
    <citation type="submission" date="2015-08" db="EMBL/GenBank/DDBJ databases">
        <title>Vibrio galatheae sp. nov., a novel member of the Vibrionaceae family isolated from the Solomon Islands.</title>
        <authorList>
            <person name="Giubergia S."/>
            <person name="Machado H."/>
            <person name="Mateiu R.V."/>
            <person name="Gram L."/>
        </authorList>
    </citation>
    <scope>NUCLEOTIDE SEQUENCE [LARGE SCALE GENOMIC DNA]</scope>
    <source>
        <strain evidence="3">DSM 19584</strain>
    </source>
</reference>
<dbReference type="PATRIC" id="fig|693.5.peg.3731"/>
<organism evidence="2 3">
    <name type="scientific">Vibrio nereis</name>
    <dbReference type="NCBI Taxonomy" id="693"/>
    <lineage>
        <taxon>Bacteria</taxon>
        <taxon>Pseudomonadati</taxon>
        <taxon>Pseudomonadota</taxon>
        <taxon>Gammaproteobacteria</taxon>
        <taxon>Vibrionales</taxon>
        <taxon>Vibrionaceae</taxon>
        <taxon>Vibrio</taxon>
    </lineage>
</organism>
<dbReference type="PROSITE" id="PS51257">
    <property type="entry name" value="PROKAR_LIPOPROTEIN"/>
    <property type="match status" value="1"/>
</dbReference>
<evidence type="ECO:0000256" key="1">
    <source>
        <dbReference type="SAM" id="SignalP"/>
    </source>
</evidence>